<evidence type="ECO:0000259" key="10">
    <source>
        <dbReference type="SMART" id="SM00199"/>
    </source>
</evidence>
<dbReference type="InterPro" id="IPR018048">
    <property type="entry name" value="Chemokine_CXC_CS"/>
</dbReference>
<keyword evidence="5 9" id="KW-0964">Secreted</keyword>
<comment type="caution">
    <text evidence="12">The sequence shown here is derived from an EMBL/GenBank/DDBJ whole genome shotgun (WGS) entry which is preliminary data.</text>
</comment>
<name>A0AAD8GM38_ACIOX</name>
<gene>
    <name evidence="12" type="primary">CXCL10</name>
    <name evidence="12" type="ORF">AOXY_G1338</name>
    <name evidence="11" type="ORF">AOXY_G37271</name>
</gene>
<dbReference type="GO" id="GO:0005615">
    <property type="term" value="C:extracellular space"/>
    <property type="evidence" value="ECO:0007669"/>
    <property type="project" value="UniProtKB-UniRule"/>
</dbReference>
<feature type="signal peptide" evidence="9">
    <location>
        <begin position="1"/>
        <end position="21"/>
    </location>
</feature>
<dbReference type="InterPro" id="IPR001089">
    <property type="entry name" value="Chemokine_CXC"/>
</dbReference>
<dbReference type="GO" id="GO:0006952">
    <property type="term" value="P:defense response"/>
    <property type="evidence" value="ECO:0007669"/>
    <property type="project" value="InterPro"/>
</dbReference>
<dbReference type="Gene3D" id="2.40.50.40">
    <property type="match status" value="1"/>
</dbReference>
<dbReference type="PANTHER" id="PTHR12015:SF191">
    <property type="entry name" value="C-X-C MOTIF CHEMOKINE 11"/>
    <property type="match status" value="1"/>
</dbReference>
<evidence type="ECO:0000256" key="9">
    <source>
        <dbReference type="RuleBase" id="RU361149"/>
    </source>
</evidence>
<comment type="subcellular location">
    <subcellularLocation>
        <location evidence="1 9">Secreted</location>
    </subcellularLocation>
</comment>
<keyword evidence="3 9" id="KW-0145">Chemotaxis</keyword>
<dbReference type="PANTHER" id="PTHR12015">
    <property type="entry name" value="SMALL INDUCIBLE CYTOKINE A"/>
    <property type="match status" value="1"/>
</dbReference>
<evidence type="ECO:0000256" key="7">
    <source>
        <dbReference type="ARBA" id="ARBA00023157"/>
    </source>
</evidence>
<dbReference type="Pfam" id="PF00048">
    <property type="entry name" value="IL8"/>
    <property type="match status" value="1"/>
</dbReference>
<organism evidence="12 13">
    <name type="scientific">Acipenser oxyrinchus oxyrinchus</name>
    <dbReference type="NCBI Taxonomy" id="40147"/>
    <lineage>
        <taxon>Eukaryota</taxon>
        <taxon>Metazoa</taxon>
        <taxon>Chordata</taxon>
        <taxon>Craniata</taxon>
        <taxon>Vertebrata</taxon>
        <taxon>Euteleostomi</taxon>
        <taxon>Actinopterygii</taxon>
        <taxon>Chondrostei</taxon>
        <taxon>Acipenseriformes</taxon>
        <taxon>Acipenseridae</taxon>
        <taxon>Acipenser</taxon>
    </lineage>
</organism>
<dbReference type="InterPro" id="IPR033899">
    <property type="entry name" value="CXC_Chemokine_domain"/>
</dbReference>
<evidence type="ECO:0000256" key="8">
    <source>
        <dbReference type="ARBA" id="ARBA00054901"/>
    </source>
</evidence>
<evidence type="ECO:0000313" key="13">
    <source>
        <dbReference type="Proteomes" id="UP001230051"/>
    </source>
</evidence>
<evidence type="ECO:0000256" key="5">
    <source>
        <dbReference type="ARBA" id="ARBA00022525"/>
    </source>
</evidence>
<dbReference type="Proteomes" id="UP001230051">
    <property type="component" value="Unassembled WGS sequence"/>
</dbReference>
<proteinExistence type="inferred from homology"/>
<dbReference type="PRINTS" id="PR00436">
    <property type="entry name" value="INTERLEUKIN8"/>
</dbReference>
<dbReference type="EMBL" id="JAGXEW010000001">
    <property type="protein sequence ID" value="KAK1176453.1"/>
    <property type="molecule type" value="Genomic_DNA"/>
</dbReference>
<keyword evidence="13" id="KW-1185">Reference proteome</keyword>
<dbReference type="SUPFAM" id="SSF54117">
    <property type="entry name" value="Interleukin 8-like chemokines"/>
    <property type="match status" value="1"/>
</dbReference>
<dbReference type="PROSITE" id="PS00471">
    <property type="entry name" value="SMALL_CYTOKINES_CXC"/>
    <property type="match status" value="1"/>
</dbReference>
<comment type="similarity">
    <text evidence="2 9">Belongs to the intercrine alpha (chemokine CxC) family.</text>
</comment>
<evidence type="ECO:0000313" key="12">
    <source>
        <dbReference type="EMBL" id="KAK1176453.1"/>
    </source>
</evidence>
<keyword evidence="4 9" id="KW-0202">Cytokine</keyword>
<reference evidence="12" key="1">
    <citation type="submission" date="2022-02" db="EMBL/GenBank/DDBJ databases">
        <title>Atlantic sturgeon de novo genome assembly.</title>
        <authorList>
            <person name="Stock M."/>
            <person name="Klopp C."/>
            <person name="Guiguen Y."/>
            <person name="Cabau C."/>
            <person name="Parinello H."/>
            <person name="Santidrian Yebra-Pimentel E."/>
            <person name="Kuhl H."/>
            <person name="Dirks R.P."/>
            <person name="Guessner J."/>
            <person name="Wuertz S."/>
            <person name="Du K."/>
            <person name="Schartl M."/>
        </authorList>
    </citation>
    <scope>NUCLEOTIDE SEQUENCE</scope>
    <source>
        <strain evidence="12">STURGEONOMICS-FGT-2020</strain>
        <tissue evidence="12">Whole blood</tissue>
    </source>
</reference>
<dbReference type="SMART" id="SM00199">
    <property type="entry name" value="SCY"/>
    <property type="match status" value="1"/>
</dbReference>
<protein>
    <recommendedName>
        <fullName evidence="9">C-X-C motif chemokine</fullName>
    </recommendedName>
</protein>
<dbReference type="FunFam" id="2.40.50.40:FF:000004">
    <property type="entry name" value="C-X-C motif chemokine"/>
    <property type="match status" value="1"/>
</dbReference>
<sequence>MYSTSGVLFLTLVLSATLVNGMKLPNTRCLCIGARKDSIHPNRIEKLEVFPMSPKCDRLEIVVTLKETNEKLCLNPDSKQVKRIVGRMIQKRYSNFSFYL</sequence>
<evidence type="ECO:0000256" key="2">
    <source>
        <dbReference type="ARBA" id="ARBA00010665"/>
    </source>
</evidence>
<evidence type="ECO:0000256" key="6">
    <source>
        <dbReference type="ARBA" id="ARBA00022729"/>
    </source>
</evidence>
<comment type="function">
    <text evidence="8">Ligand for cxcr3.2. Chemotactic for macrophages.</text>
</comment>
<keyword evidence="7" id="KW-1015">Disulfide bond</keyword>
<evidence type="ECO:0000256" key="1">
    <source>
        <dbReference type="ARBA" id="ARBA00004613"/>
    </source>
</evidence>
<feature type="domain" description="Chemokine interleukin-8-like" evidence="10">
    <location>
        <begin position="26"/>
        <end position="88"/>
    </location>
</feature>
<accession>A0AAD8GM38</accession>
<dbReference type="CDD" id="cd00273">
    <property type="entry name" value="Chemokine_CXC"/>
    <property type="match status" value="1"/>
</dbReference>
<feature type="chain" id="PRO_5042311595" description="C-X-C motif chemokine" evidence="9">
    <location>
        <begin position="22"/>
        <end position="100"/>
    </location>
</feature>
<dbReference type="GO" id="GO:0042056">
    <property type="term" value="F:chemoattractant activity"/>
    <property type="evidence" value="ECO:0007669"/>
    <property type="project" value="UniProtKB-ARBA"/>
</dbReference>
<evidence type="ECO:0000256" key="4">
    <source>
        <dbReference type="ARBA" id="ARBA00022514"/>
    </source>
</evidence>
<dbReference type="EMBL" id="JAGXEW010000348">
    <property type="protein sequence ID" value="KAK1140862.1"/>
    <property type="molecule type" value="Genomic_DNA"/>
</dbReference>
<evidence type="ECO:0000313" key="11">
    <source>
        <dbReference type="EMBL" id="KAK1140862.1"/>
    </source>
</evidence>
<dbReference type="AlphaFoldDB" id="A0AAD8GM38"/>
<dbReference type="InterPro" id="IPR036048">
    <property type="entry name" value="Interleukin_8-like_sf"/>
</dbReference>
<dbReference type="InterPro" id="IPR001811">
    <property type="entry name" value="Chemokine_IL8-like_dom"/>
</dbReference>
<dbReference type="InterPro" id="IPR039809">
    <property type="entry name" value="Chemokine_b/g/d"/>
</dbReference>
<dbReference type="PRINTS" id="PR00437">
    <property type="entry name" value="SMALLCYTKCXC"/>
</dbReference>
<dbReference type="GO" id="GO:0008009">
    <property type="term" value="F:chemokine activity"/>
    <property type="evidence" value="ECO:0007669"/>
    <property type="project" value="InterPro"/>
</dbReference>
<keyword evidence="6 9" id="KW-0732">Signal</keyword>
<evidence type="ECO:0000256" key="3">
    <source>
        <dbReference type="ARBA" id="ARBA00022500"/>
    </source>
</evidence>
<dbReference type="GO" id="GO:0006955">
    <property type="term" value="P:immune response"/>
    <property type="evidence" value="ECO:0007669"/>
    <property type="project" value="InterPro"/>
</dbReference>